<keyword evidence="3" id="KW-0998">Cell outer membrane</keyword>
<dbReference type="Gene3D" id="2.40.170.20">
    <property type="entry name" value="TonB-dependent receptor, beta-barrel domain"/>
    <property type="match status" value="1"/>
</dbReference>
<accession>A0A1N7ICP1</accession>
<keyword evidence="6" id="KW-1185">Reference proteome</keyword>
<evidence type="ECO:0000256" key="1">
    <source>
        <dbReference type="ARBA" id="ARBA00004442"/>
    </source>
</evidence>
<dbReference type="AlphaFoldDB" id="A0A1N7ICP1"/>
<dbReference type="EMBL" id="FTNY01000003">
    <property type="protein sequence ID" value="SIS34846.1"/>
    <property type="molecule type" value="Genomic_DNA"/>
</dbReference>
<dbReference type="InterPro" id="IPR008969">
    <property type="entry name" value="CarboxyPept-like_regulatory"/>
</dbReference>
<dbReference type="GO" id="GO:0009279">
    <property type="term" value="C:cell outer membrane"/>
    <property type="evidence" value="ECO:0007669"/>
    <property type="project" value="UniProtKB-SubCell"/>
</dbReference>
<dbReference type="OrthoDB" id="8764943at2"/>
<dbReference type="SUPFAM" id="SSF49464">
    <property type="entry name" value="Carboxypeptidase regulatory domain-like"/>
    <property type="match status" value="1"/>
</dbReference>
<feature type="domain" description="Outer membrane protein beta-barrel" evidence="4">
    <location>
        <begin position="368"/>
        <end position="768"/>
    </location>
</feature>
<evidence type="ECO:0000256" key="2">
    <source>
        <dbReference type="ARBA" id="ARBA00023136"/>
    </source>
</evidence>
<reference evidence="6" key="1">
    <citation type="submission" date="2017-01" db="EMBL/GenBank/DDBJ databases">
        <authorList>
            <person name="Varghese N."/>
            <person name="Submissions S."/>
        </authorList>
    </citation>
    <scope>NUCLEOTIDE SEQUENCE [LARGE SCALE GENOMIC DNA]</scope>
    <source>
        <strain evidence="6">DSM 17126</strain>
    </source>
</reference>
<sequence>MKKIFLALCFPAVAFAQQQKIEGRVTNEQNQNISQAKVEIFDADNVLLKTVLTNDQGIFNWEGLSQKKIKLVINDWEYSVFEKQIDLPATDETYTIVLKKDRTSEIGEVAIVKKKPVIKRKIDRLEFNVENSNISSLSAWEILKKTPGVVFSNNDFKIKGSSGILITINDKKVMVTGDELKILLENTQGTDVKSVEVITNPPAKYEASGSAVLNIIMKENKLEGYRGYLSGKYIQSIYPKGIGTIAQYYKKGKFSAMASYSRGAGAYYRAEDSYIYYAEDQTTWKGILNRKDIDNQQNSLNSSLEYRVNDNTSFALDYRGYFGPKSYGIYNIPTKIYNAQNIEESNYNTINDHNSSSVNNNLSLQADHKFGKNKLSFTTYYVANSSSKYQNIFTELNFAEQDPSSQTFVSNNKQRVKLFSQQADYNWKAEKWELDAGAKYSVVKTESTLDFSDEQNGILTYNPEKSNIFNYKEFNFAAYTSLALTLDQWSFKGGLRAENTDLTGIVSEPYAKDHSQYWKLFPTAYIQYTTESKHQFGLSYGKRITRPSYSWLNPAKSYYNLFSYFQGDPGLKATIRHSVNFTYNFKNWNFEAFYRKKINPSMEINYQIPETKMLIYRFTNIKKASAYGLSISRDFQIKPWWTLSAAGDLYHDENFFFGPDQQLYKNQIWQFNSSISTSFTLNKASDWTLEVGHQYGSPGIQGTFEYSGYWTAYLVMNRKFFNKKLEASLFIDDIFKTSKEKIATKYANQDSYFYDYRDTQLVSFSLKYSFGNQSVKAAKPIKKTEEQDRL</sequence>
<dbReference type="Pfam" id="PF14905">
    <property type="entry name" value="OMP_b-brl_3"/>
    <property type="match status" value="1"/>
</dbReference>
<organism evidence="5 6">
    <name type="scientific">Chryseobacterium shigense</name>
    <dbReference type="NCBI Taxonomy" id="297244"/>
    <lineage>
        <taxon>Bacteria</taxon>
        <taxon>Pseudomonadati</taxon>
        <taxon>Bacteroidota</taxon>
        <taxon>Flavobacteriia</taxon>
        <taxon>Flavobacteriales</taxon>
        <taxon>Weeksellaceae</taxon>
        <taxon>Chryseobacterium group</taxon>
        <taxon>Chryseobacterium</taxon>
    </lineage>
</organism>
<dbReference type="InterPro" id="IPR036942">
    <property type="entry name" value="Beta-barrel_TonB_sf"/>
</dbReference>
<name>A0A1N7ICP1_9FLAO</name>
<dbReference type="SUPFAM" id="SSF56935">
    <property type="entry name" value="Porins"/>
    <property type="match status" value="1"/>
</dbReference>
<protein>
    <submittedName>
        <fullName evidence="5">Outer membrane cobalamin receptor protein</fullName>
    </submittedName>
</protein>
<evidence type="ECO:0000313" key="5">
    <source>
        <dbReference type="EMBL" id="SIS34846.1"/>
    </source>
</evidence>
<evidence type="ECO:0000259" key="4">
    <source>
        <dbReference type="Pfam" id="PF14905"/>
    </source>
</evidence>
<dbReference type="Proteomes" id="UP000186373">
    <property type="component" value="Unassembled WGS sequence"/>
</dbReference>
<keyword evidence="5" id="KW-0675">Receptor</keyword>
<evidence type="ECO:0000256" key="3">
    <source>
        <dbReference type="ARBA" id="ARBA00023237"/>
    </source>
</evidence>
<comment type="subcellular location">
    <subcellularLocation>
        <location evidence="1">Cell outer membrane</location>
    </subcellularLocation>
</comment>
<gene>
    <name evidence="5" type="ORF">SAMN05421639_10395</name>
</gene>
<dbReference type="RefSeq" id="WP_076506902.1">
    <property type="nucleotide sequence ID" value="NZ_FTNY01000003.1"/>
</dbReference>
<dbReference type="Gene3D" id="2.60.40.1120">
    <property type="entry name" value="Carboxypeptidase-like, regulatory domain"/>
    <property type="match status" value="1"/>
</dbReference>
<proteinExistence type="predicted"/>
<dbReference type="InterPro" id="IPR041700">
    <property type="entry name" value="OMP_b-brl_3"/>
</dbReference>
<keyword evidence="2" id="KW-0472">Membrane</keyword>
<evidence type="ECO:0000313" key="6">
    <source>
        <dbReference type="Proteomes" id="UP000186373"/>
    </source>
</evidence>